<evidence type="ECO:0000313" key="4">
    <source>
        <dbReference type="Proteomes" id="UP000463470"/>
    </source>
</evidence>
<proteinExistence type="predicted"/>
<dbReference type="GO" id="GO:0008664">
    <property type="term" value="F:RNA 2',3'-cyclic 3'-phosphodiesterase activity"/>
    <property type="evidence" value="ECO:0007669"/>
    <property type="project" value="InterPro"/>
</dbReference>
<dbReference type="InterPro" id="IPR014051">
    <property type="entry name" value="Phosphoesterase_HXTX"/>
</dbReference>
<sequence>MRAFFAVDLAEPVRQACREAQSALLQAGVKANWVKPLLMHITIKFLGDVAPSLAKVLADDAAGRLAGFKPFPIGFGGFGAFPRWNAPRVLWLGVKDPDGQLGQLQTLVQQNTESRLTSRGPQYSTYREILFD</sequence>
<dbReference type="Gene3D" id="3.90.1140.10">
    <property type="entry name" value="Cyclic phosphodiesterase"/>
    <property type="match status" value="1"/>
</dbReference>
<comment type="caution">
    <text evidence="3">The sequence shown here is derived from an EMBL/GenBank/DDBJ whole genome shotgun (WGS) entry which is preliminary data.</text>
</comment>
<name>A0A845L213_9FIRM</name>
<dbReference type="Pfam" id="PF02834">
    <property type="entry name" value="LigT_PEase"/>
    <property type="match status" value="1"/>
</dbReference>
<evidence type="ECO:0000256" key="1">
    <source>
        <dbReference type="ARBA" id="ARBA00022801"/>
    </source>
</evidence>
<dbReference type="InterPro" id="IPR004175">
    <property type="entry name" value="RNA_CPDase"/>
</dbReference>
<dbReference type="EMBL" id="WXEY01000002">
    <property type="protein sequence ID" value="MZP28520.1"/>
    <property type="molecule type" value="Genomic_DNA"/>
</dbReference>
<evidence type="ECO:0000259" key="2">
    <source>
        <dbReference type="Pfam" id="PF02834"/>
    </source>
</evidence>
<gene>
    <name evidence="3" type="primary">thpR</name>
    <name evidence="3" type="ORF">GTO91_02120</name>
</gene>
<dbReference type="OrthoDB" id="9789350at2"/>
<accession>A0A845L213</accession>
<dbReference type="RefSeq" id="WP_161254197.1">
    <property type="nucleotide sequence ID" value="NZ_WXEY01000002.1"/>
</dbReference>
<dbReference type="InterPro" id="IPR009097">
    <property type="entry name" value="Cyclic_Pdiesterase"/>
</dbReference>
<dbReference type="PANTHER" id="PTHR35561:SF1">
    <property type="entry name" value="RNA 2',3'-CYCLIC PHOSPHODIESTERASE"/>
    <property type="match status" value="1"/>
</dbReference>
<dbReference type="Proteomes" id="UP000463470">
    <property type="component" value="Unassembled WGS sequence"/>
</dbReference>
<evidence type="ECO:0000313" key="3">
    <source>
        <dbReference type="EMBL" id="MZP28520.1"/>
    </source>
</evidence>
<protein>
    <submittedName>
        <fullName evidence="3">RNA 2',3'-cyclic phosphodiesterase</fullName>
    </submittedName>
</protein>
<keyword evidence="1" id="KW-0378">Hydrolase</keyword>
<dbReference type="SUPFAM" id="SSF55144">
    <property type="entry name" value="LigT-like"/>
    <property type="match status" value="1"/>
</dbReference>
<keyword evidence="4" id="KW-1185">Reference proteome</keyword>
<reference evidence="3 4" key="1">
    <citation type="submission" date="2020-01" db="EMBL/GenBank/DDBJ databases">
        <title>Whole-genome sequence of Heliobacterium undosum DSM 13378.</title>
        <authorList>
            <person name="Kyndt J.A."/>
            <person name="Meyer T.E."/>
        </authorList>
    </citation>
    <scope>NUCLEOTIDE SEQUENCE [LARGE SCALE GENOMIC DNA]</scope>
    <source>
        <strain evidence="3 4">DSM 13378</strain>
    </source>
</reference>
<dbReference type="PANTHER" id="PTHR35561">
    <property type="entry name" value="RNA 2',3'-CYCLIC PHOSPHODIESTERASE"/>
    <property type="match status" value="1"/>
</dbReference>
<dbReference type="AlphaFoldDB" id="A0A845L213"/>
<feature type="domain" description="Phosphoesterase HXTX" evidence="2">
    <location>
        <begin position="7"/>
        <end position="91"/>
    </location>
</feature>
<dbReference type="GO" id="GO:0004113">
    <property type="term" value="F:2',3'-cyclic-nucleotide 3'-phosphodiesterase activity"/>
    <property type="evidence" value="ECO:0007669"/>
    <property type="project" value="InterPro"/>
</dbReference>
<organism evidence="3 4">
    <name type="scientific">Heliomicrobium undosum</name>
    <dbReference type="NCBI Taxonomy" id="121734"/>
    <lineage>
        <taxon>Bacteria</taxon>
        <taxon>Bacillati</taxon>
        <taxon>Bacillota</taxon>
        <taxon>Clostridia</taxon>
        <taxon>Eubacteriales</taxon>
        <taxon>Heliobacteriaceae</taxon>
        <taxon>Heliomicrobium</taxon>
    </lineage>
</organism>
<dbReference type="NCBIfam" id="TIGR02258">
    <property type="entry name" value="2_5_ligase"/>
    <property type="match status" value="1"/>
</dbReference>